<dbReference type="PANTHER" id="PTHR48085:SF5">
    <property type="entry name" value="CADMIUM_ZINC-TRANSPORTING ATPASE HMA4-RELATED"/>
    <property type="match status" value="1"/>
</dbReference>
<dbReference type="HOGENOM" id="CLU_1053338_0_0_9"/>
<keyword evidence="2" id="KW-0812">Transmembrane</keyword>
<organism evidence="3 4">
    <name type="scientific">Selenomonas infelix ATCC 43532</name>
    <dbReference type="NCBI Taxonomy" id="679201"/>
    <lineage>
        <taxon>Bacteria</taxon>
        <taxon>Bacillati</taxon>
        <taxon>Bacillota</taxon>
        <taxon>Negativicutes</taxon>
        <taxon>Selenomonadales</taxon>
        <taxon>Selenomonadaceae</taxon>
        <taxon>Selenomonas</taxon>
    </lineage>
</organism>
<dbReference type="OrthoDB" id="1666065at2"/>
<gene>
    <name evidence="3" type="ORF">HMPREF9334_01909</name>
</gene>
<dbReference type="InterPro" id="IPR023214">
    <property type="entry name" value="HAD_sf"/>
</dbReference>
<evidence type="ECO:0000313" key="4">
    <source>
        <dbReference type="Proteomes" id="UP000004129"/>
    </source>
</evidence>
<keyword evidence="2" id="KW-1133">Transmembrane helix</keyword>
<evidence type="ECO:0000256" key="1">
    <source>
        <dbReference type="ARBA" id="ARBA00006024"/>
    </source>
</evidence>
<protein>
    <recommendedName>
        <fullName evidence="5">HMA domain-containing protein</fullName>
    </recommendedName>
</protein>
<evidence type="ECO:0000313" key="3">
    <source>
        <dbReference type="EMBL" id="EHG18771.1"/>
    </source>
</evidence>
<dbReference type="PATRIC" id="fig|679201.3.peg.1923"/>
<feature type="transmembrane region" description="Helical" evidence="2">
    <location>
        <begin position="12"/>
        <end position="29"/>
    </location>
</feature>
<feature type="transmembrane region" description="Helical" evidence="2">
    <location>
        <begin position="35"/>
        <end position="58"/>
    </location>
</feature>
<dbReference type="Gene3D" id="3.40.50.1000">
    <property type="entry name" value="HAD superfamily/HAD-like"/>
    <property type="match status" value="1"/>
</dbReference>
<dbReference type="SUPFAM" id="SSF56784">
    <property type="entry name" value="HAD-like"/>
    <property type="match status" value="1"/>
</dbReference>
<comment type="similarity">
    <text evidence="1">Belongs to the cation transport ATPase (P-type) (TC 3.A.3) family. Type IB subfamily.</text>
</comment>
<reference evidence="3 4" key="1">
    <citation type="submission" date="2011-08" db="EMBL/GenBank/DDBJ databases">
        <title>The Genome Sequence of Selenomonas infelix ATCC 43532.</title>
        <authorList>
            <consortium name="The Broad Institute Genome Sequencing Platform"/>
            <person name="Earl A."/>
            <person name="Ward D."/>
            <person name="Feldgarden M."/>
            <person name="Gevers D."/>
            <person name="Izard J."/>
            <person name="Blanton J.M."/>
            <person name="Baranova O.V."/>
            <person name="Dewhirst F.E."/>
            <person name="Young S.K."/>
            <person name="Zeng Q."/>
            <person name="Gargeya S."/>
            <person name="Fitzgerald M."/>
            <person name="Haas B."/>
            <person name="Abouelleil A."/>
            <person name="Alvarado L."/>
            <person name="Arachchi H.M."/>
            <person name="Berlin A."/>
            <person name="Brown A."/>
            <person name="Chapman S.B."/>
            <person name="Chen Z."/>
            <person name="Dunbar C."/>
            <person name="Freedman E."/>
            <person name="Gearin G."/>
            <person name="Gellesch M."/>
            <person name="Goldberg J."/>
            <person name="Griggs A."/>
            <person name="Gujja S."/>
            <person name="Heiman D."/>
            <person name="Howarth C."/>
            <person name="Larson L."/>
            <person name="Lui A."/>
            <person name="MacDonald P.J.P."/>
            <person name="Montmayeur A."/>
            <person name="Murphy C."/>
            <person name="Neiman D."/>
            <person name="Pearson M."/>
            <person name="Priest M."/>
            <person name="Roberts A."/>
            <person name="Saif S."/>
            <person name="Shea T."/>
            <person name="Shenoy N."/>
            <person name="Sisk P."/>
            <person name="Stolte C."/>
            <person name="Sykes S."/>
            <person name="Wortman J."/>
            <person name="Nusbaum C."/>
            <person name="Birren B."/>
        </authorList>
    </citation>
    <scope>NUCLEOTIDE SEQUENCE [LARGE SCALE GENOMIC DNA]</scope>
    <source>
        <strain evidence="3 4">ATCC 43532</strain>
    </source>
</reference>
<dbReference type="InterPro" id="IPR051014">
    <property type="entry name" value="Cation_Transport_ATPase_IB"/>
</dbReference>
<evidence type="ECO:0008006" key="5">
    <source>
        <dbReference type="Google" id="ProtNLM"/>
    </source>
</evidence>
<sequence>MRLEASETQKILMGIAALLCFAVLIYWGTGEMVRAVTAVIAFSPCACLLAGSTAAAGAELSLARRSILVRTSNVLKTLGCAETIVFDCNVLNRTDNLNADFPRMITTLRRMGLHPALRADDDTETAARIGAVAGISDLRSDADMERVSASSAPVALVHFHQCAAHGSSIRIALSSSTTTADAVILSDDLHKLLVLIRMARRTRGKIEQNEIFGNTLGFIGIGLAAAGILTPVSGALWHAASALILLLNAASLRSVGEREKKFAF</sequence>
<dbReference type="eggNOG" id="COG2217">
    <property type="taxonomic scope" value="Bacteria"/>
</dbReference>
<keyword evidence="4" id="KW-1185">Reference proteome</keyword>
<dbReference type="RefSeq" id="WP_006693344.1">
    <property type="nucleotide sequence ID" value="NZ_JH376800.1"/>
</dbReference>
<dbReference type="GO" id="GO:0016020">
    <property type="term" value="C:membrane"/>
    <property type="evidence" value="ECO:0007669"/>
    <property type="project" value="TreeGrafter"/>
</dbReference>
<dbReference type="AlphaFoldDB" id="G5GRM8"/>
<name>G5GRM8_9FIRM</name>
<dbReference type="InterPro" id="IPR036412">
    <property type="entry name" value="HAD-like_sf"/>
</dbReference>
<evidence type="ECO:0000256" key="2">
    <source>
        <dbReference type="SAM" id="Phobius"/>
    </source>
</evidence>
<keyword evidence="2" id="KW-0472">Membrane</keyword>
<accession>G5GRM8</accession>
<dbReference type="STRING" id="679201.HMPREF9334_01909"/>
<dbReference type="PANTHER" id="PTHR48085">
    <property type="entry name" value="CADMIUM/ZINC-TRANSPORTING ATPASE HMA2-RELATED"/>
    <property type="match status" value="1"/>
</dbReference>
<dbReference type="Proteomes" id="UP000004129">
    <property type="component" value="Unassembled WGS sequence"/>
</dbReference>
<comment type="caution">
    <text evidence="3">The sequence shown here is derived from an EMBL/GenBank/DDBJ whole genome shotgun (WGS) entry which is preliminary data.</text>
</comment>
<feature type="transmembrane region" description="Helical" evidence="2">
    <location>
        <begin position="211"/>
        <end position="229"/>
    </location>
</feature>
<feature type="transmembrane region" description="Helical" evidence="2">
    <location>
        <begin position="235"/>
        <end position="252"/>
    </location>
</feature>
<proteinExistence type="inferred from homology"/>
<dbReference type="GO" id="GO:0022857">
    <property type="term" value="F:transmembrane transporter activity"/>
    <property type="evidence" value="ECO:0007669"/>
    <property type="project" value="TreeGrafter"/>
</dbReference>
<dbReference type="EMBL" id="ACZM01000019">
    <property type="protein sequence ID" value="EHG18771.1"/>
    <property type="molecule type" value="Genomic_DNA"/>
</dbReference>